<protein>
    <submittedName>
        <fullName evidence="1">Ornithine cyclodeaminase</fullName>
    </submittedName>
</protein>
<dbReference type="GO" id="GO:0005737">
    <property type="term" value="C:cytoplasm"/>
    <property type="evidence" value="ECO:0007669"/>
    <property type="project" value="TreeGrafter"/>
</dbReference>
<gene>
    <name evidence="1" type="ORF">DDW13_01885</name>
</gene>
<comment type="caution">
    <text evidence="1">The sequence shown here is derived from an EMBL/GenBank/DDBJ whole genome shotgun (WGS) entry which is preliminary data.</text>
</comment>
<dbReference type="InterPro" id="IPR003462">
    <property type="entry name" value="ODC_Mu_crystall"/>
</dbReference>
<dbReference type="AlphaFoldDB" id="A0A2T9X9Y8"/>
<dbReference type="SUPFAM" id="SSF51735">
    <property type="entry name" value="NAD(P)-binding Rossmann-fold domains"/>
    <property type="match status" value="1"/>
</dbReference>
<dbReference type="InterPro" id="IPR036291">
    <property type="entry name" value="NAD(P)-bd_dom_sf"/>
</dbReference>
<dbReference type="InterPro" id="IPR023401">
    <property type="entry name" value="ODC_N"/>
</dbReference>
<organism evidence="1 2">
    <name type="scientific">Acidianus hospitalis</name>
    <dbReference type="NCBI Taxonomy" id="563177"/>
    <lineage>
        <taxon>Archaea</taxon>
        <taxon>Thermoproteota</taxon>
        <taxon>Thermoprotei</taxon>
        <taxon>Sulfolobales</taxon>
        <taxon>Sulfolobaceae</taxon>
        <taxon>Acidianus</taxon>
    </lineage>
</organism>
<dbReference type="Pfam" id="PF02423">
    <property type="entry name" value="OCD_Mu_crystall"/>
    <property type="match status" value="1"/>
</dbReference>
<dbReference type="EMBL" id="QEFD01000063">
    <property type="protein sequence ID" value="PVU76861.1"/>
    <property type="molecule type" value="Genomic_DNA"/>
</dbReference>
<sequence length="300" mass="32859">MLYLDGKKLEEILSAKDAVNAVKEAFSLYYQGKVTQPQRQVLTIKGNWWGIMPSYTDFSVVVKIVNVINENKNRGLPSVQGIVILMSPDTGEPLAVIDGTILTAIRTASASVLSTELSYGNRIPTLGIIGAGLEAYYHAKIASEYLSISRILITARKSHIELAKKIGADAVDLQTLLKESDVIFSTTSSKEPVVLGKFLKEDFHVSSIGAHTPDAREIDDETIAKAKTYIVDSLQAVSSESGDYIQPQKKGLIKNVIEIGKIITENIKIERPSIFKTVGISAQDNLTAYYAYKLSQTFSK</sequence>
<dbReference type="Proteomes" id="UP000245638">
    <property type="component" value="Unassembled WGS sequence"/>
</dbReference>
<evidence type="ECO:0000313" key="2">
    <source>
        <dbReference type="Proteomes" id="UP000245638"/>
    </source>
</evidence>
<dbReference type="Gene3D" id="3.30.1780.10">
    <property type="entry name" value="ornithine cyclodeaminase, domain 1"/>
    <property type="match status" value="1"/>
</dbReference>
<dbReference type="PIRSF" id="PIRSF001439">
    <property type="entry name" value="CryM"/>
    <property type="match status" value="1"/>
</dbReference>
<dbReference type="PANTHER" id="PTHR13812">
    <property type="entry name" value="KETIMINE REDUCTASE MU-CRYSTALLIN"/>
    <property type="match status" value="1"/>
</dbReference>
<accession>A0A2T9X9Y8</accession>
<dbReference type="PANTHER" id="PTHR13812:SF19">
    <property type="entry name" value="KETIMINE REDUCTASE MU-CRYSTALLIN"/>
    <property type="match status" value="1"/>
</dbReference>
<dbReference type="Gene3D" id="3.40.50.720">
    <property type="entry name" value="NAD(P)-binding Rossmann-like Domain"/>
    <property type="match status" value="1"/>
</dbReference>
<reference evidence="1 2" key="1">
    <citation type="journal article" date="2015" name="Appl. Environ. Microbiol.">
        <title>Nanoarchaeota, Their Sulfolobales Host, and Nanoarchaeota Virus Distribution across Yellowstone National Park Hot Springs.</title>
        <authorList>
            <person name="Munson-McGee J.H."/>
            <person name="Field E.K."/>
            <person name="Bateson M."/>
            <person name="Rooney C."/>
            <person name="Stepanauskas R."/>
            <person name="Young M.J."/>
        </authorList>
    </citation>
    <scope>NUCLEOTIDE SEQUENCE [LARGE SCALE GENOMIC DNA]</scope>
    <source>
        <strain evidence="1">SCGC AC-742_N10</strain>
    </source>
</reference>
<name>A0A2T9X9Y8_9CREN</name>
<evidence type="ECO:0000313" key="1">
    <source>
        <dbReference type="EMBL" id="PVU76861.1"/>
    </source>
</evidence>
<proteinExistence type="predicted"/>